<keyword evidence="2 4" id="KW-0548">Nucleotidyltransferase</keyword>
<dbReference type="EMBL" id="CP054618">
    <property type="protein sequence ID" value="QKS50464.1"/>
    <property type="molecule type" value="Genomic_DNA"/>
</dbReference>
<sequence>MVSTSCTGRESGTLSLPRKTAVPCAQGPLATRAESVSAYDFLVFVGRFRPFHLGHLTVMQRALSLGRHLIVLVGSSRQARSHRNPFRFEEVRSCIVGAFTPEECERITVLPLIDRYNDLEWIRDVQATVHGVVVQHHRPADGSAPRVGLIGHSKDHSSYYLRMFPQWGAVECMNCRGISATPIRDAYFADATAALEAWKEALPANVAAFMAEFARTDEYKRLAEESAYIAKYKAGWANAPYPPTFLTTDAVVVLSGHVLLVERRGLPGRGLLALPGGFVGQHERIKDAMIRELREETKLKVPAGFLEGGIRASQIFDHPYRSSRGRTVTQAFLIQLKATDEGFPKVRGGDDAKSARWVPIAEIDPEQMFEDHFHIIQTLIALSNS</sequence>
<evidence type="ECO:0000256" key="2">
    <source>
        <dbReference type="ARBA" id="ARBA00022695"/>
    </source>
</evidence>
<dbReference type="OrthoDB" id="9804504at2"/>
<dbReference type="EC" id="3.6.1.-" evidence="4"/>
<dbReference type="Gene3D" id="3.40.50.620">
    <property type="entry name" value="HUPs"/>
    <property type="match status" value="1"/>
</dbReference>
<keyword evidence="4" id="KW-0378">Hydrolase</keyword>
<dbReference type="Pfam" id="PF01467">
    <property type="entry name" value="CTP_transf_like"/>
    <property type="match status" value="1"/>
</dbReference>
<dbReference type="CDD" id="cd18873">
    <property type="entry name" value="NUDIX_NadM_like"/>
    <property type="match status" value="1"/>
</dbReference>
<evidence type="ECO:0000313" key="5">
    <source>
        <dbReference type="Proteomes" id="UP000509702"/>
    </source>
</evidence>
<gene>
    <name evidence="4" type="ORF">HUE56_07945</name>
</gene>
<dbReference type="PANTHER" id="PTHR21342:SF0">
    <property type="entry name" value="BIFUNCTIONAL NMN ADENYLYLTRANSFERASE_NUDIX HYDROLASE"/>
    <property type="match status" value="1"/>
</dbReference>
<dbReference type="AlphaFoldDB" id="A0A6N1AN53"/>
<name>A0A6N1AN53_9PROT</name>
<geneLocation type="plasmid" evidence="4 5">
    <name>unnamed4</name>
</geneLocation>
<dbReference type="InterPro" id="IPR004821">
    <property type="entry name" value="Cyt_trans-like"/>
</dbReference>
<evidence type="ECO:0000313" key="4">
    <source>
        <dbReference type="EMBL" id="QKS50464.1"/>
    </source>
</evidence>
<feature type="domain" description="Nudix hydrolase" evidence="3">
    <location>
        <begin position="243"/>
        <end position="383"/>
    </location>
</feature>
<dbReference type="PANTHER" id="PTHR21342">
    <property type="entry name" value="PHOSPHOPANTETHEINE ADENYLYLTRANSFERASE"/>
    <property type="match status" value="1"/>
</dbReference>
<dbReference type="NCBIfam" id="NF003788">
    <property type="entry name" value="PRK05379.1-5"/>
    <property type="match status" value="1"/>
</dbReference>
<dbReference type="NCBIfam" id="TIGR00125">
    <property type="entry name" value="cyt_tran_rel"/>
    <property type="match status" value="1"/>
</dbReference>
<dbReference type="KEGG" id="aoz:HUE56_07945"/>
<dbReference type="Proteomes" id="UP000509702">
    <property type="component" value="Plasmid unnamed4"/>
</dbReference>
<dbReference type="SUPFAM" id="SSF55811">
    <property type="entry name" value="Nudix"/>
    <property type="match status" value="1"/>
</dbReference>
<keyword evidence="5" id="KW-1185">Reference proteome</keyword>
<dbReference type="RefSeq" id="WP_149199955.1">
    <property type="nucleotide sequence ID" value="NZ_BSOV01000009.1"/>
</dbReference>
<dbReference type="GO" id="GO:0016787">
    <property type="term" value="F:hydrolase activity"/>
    <property type="evidence" value="ECO:0007669"/>
    <property type="project" value="UniProtKB-KW"/>
</dbReference>
<dbReference type="SUPFAM" id="SSF52374">
    <property type="entry name" value="Nucleotidylyl transferase"/>
    <property type="match status" value="1"/>
</dbReference>
<dbReference type="GO" id="GO:0000309">
    <property type="term" value="F:nicotinamide-nucleotide adenylyltransferase activity"/>
    <property type="evidence" value="ECO:0007669"/>
    <property type="project" value="UniProtKB-EC"/>
</dbReference>
<proteinExistence type="predicted"/>
<evidence type="ECO:0000259" key="3">
    <source>
        <dbReference type="PROSITE" id="PS51462"/>
    </source>
</evidence>
<dbReference type="PROSITE" id="PS51462">
    <property type="entry name" value="NUDIX"/>
    <property type="match status" value="1"/>
</dbReference>
<keyword evidence="1 4" id="KW-0808">Transferase</keyword>
<organism evidence="4 5">
    <name type="scientific">Azospirillum oryzae</name>
    <dbReference type="NCBI Taxonomy" id="286727"/>
    <lineage>
        <taxon>Bacteria</taxon>
        <taxon>Pseudomonadati</taxon>
        <taxon>Pseudomonadota</taxon>
        <taxon>Alphaproteobacteria</taxon>
        <taxon>Rhodospirillales</taxon>
        <taxon>Azospirillaceae</taxon>
        <taxon>Azospirillum</taxon>
    </lineage>
</organism>
<reference evidence="4 5" key="1">
    <citation type="submission" date="2020-06" db="EMBL/GenBank/DDBJ databases">
        <title>Complete genome of Azosprillum oryzae KACC14407.</title>
        <authorList>
            <person name="Kim M."/>
            <person name="Park Y.-J."/>
            <person name="Shin J.-H."/>
        </authorList>
    </citation>
    <scope>NUCLEOTIDE SEQUENCE [LARGE SCALE GENOMIC DNA]</scope>
    <source>
        <strain evidence="4 5">KACC 14407</strain>
        <plasmid evidence="4 5">unnamed4</plasmid>
    </source>
</reference>
<accession>A0A6N1AN53</accession>
<dbReference type="Pfam" id="PF00293">
    <property type="entry name" value="NUDIX"/>
    <property type="match status" value="1"/>
</dbReference>
<dbReference type="InterPro" id="IPR014729">
    <property type="entry name" value="Rossmann-like_a/b/a_fold"/>
</dbReference>
<dbReference type="InterPro" id="IPR015797">
    <property type="entry name" value="NUDIX_hydrolase-like_dom_sf"/>
</dbReference>
<protein>
    <submittedName>
        <fullName evidence="4">Bifunctional nicotinamide-nucleotide adenylyltransferase/Nudix hydroxylase</fullName>
        <ecNumber evidence="4">2.7.7.1</ecNumber>
        <ecNumber evidence="4">3.6.1.-</ecNumber>
    </submittedName>
</protein>
<keyword evidence="4" id="KW-0614">Plasmid</keyword>
<evidence type="ECO:0000256" key="1">
    <source>
        <dbReference type="ARBA" id="ARBA00022679"/>
    </source>
</evidence>
<dbReference type="NCBIfam" id="NF003786">
    <property type="entry name" value="PRK05379.1-2"/>
    <property type="match status" value="1"/>
</dbReference>
<dbReference type="InterPro" id="IPR000086">
    <property type="entry name" value="NUDIX_hydrolase_dom"/>
</dbReference>
<dbReference type="Gene3D" id="3.90.79.10">
    <property type="entry name" value="Nucleoside Triphosphate Pyrophosphohydrolase"/>
    <property type="match status" value="1"/>
</dbReference>
<dbReference type="EC" id="2.7.7.1" evidence="4"/>